<feature type="non-terminal residue" evidence="2">
    <location>
        <position position="179"/>
    </location>
</feature>
<dbReference type="InterPro" id="IPR021013">
    <property type="entry name" value="ATPase_Vma12"/>
</dbReference>
<sequence length="179" mass="19975">DLNVSLEPHLLETLRPLRDVLPDDLFSELSPYLVSRKRSKKAKDVPTIPYDLLRRVSLWSRTDAGSAALQNHSPPLDPASYSMISLLAGTRTSPEKKFPAWTPSDPLAERRRKIDDRKAISNVVNGFVSVIGIGIATWWASERTGLALEWRTLLSVLAAILVAVAEVGLYMIWDTRRTA</sequence>
<keyword evidence="1" id="KW-1133">Transmembrane helix</keyword>
<feature type="non-terminal residue" evidence="2">
    <location>
        <position position="1"/>
    </location>
</feature>
<keyword evidence="1" id="KW-0812">Transmembrane</keyword>
<organism evidence="2 3">
    <name type="scientific">Coniophora puteana (strain RWD-64-598)</name>
    <name type="common">Brown rot fungus</name>
    <dbReference type="NCBI Taxonomy" id="741705"/>
    <lineage>
        <taxon>Eukaryota</taxon>
        <taxon>Fungi</taxon>
        <taxon>Dikarya</taxon>
        <taxon>Basidiomycota</taxon>
        <taxon>Agaricomycotina</taxon>
        <taxon>Agaricomycetes</taxon>
        <taxon>Agaricomycetidae</taxon>
        <taxon>Boletales</taxon>
        <taxon>Coniophorineae</taxon>
        <taxon>Coniophoraceae</taxon>
        <taxon>Coniophora</taxon>
    </lineage>
</organism>
<keyword evidence="1" id="KW-0472">Membrane</keyword>
<gene>
    <name evidence="2" type="ORF">CONPUDRAFT_42028</name>
</gene>
<dbReference type="GO" id="GO:0070072">
    <property type="term" value="P:vacuolar proton-transporting V-type ATPase complex assembly"/>
    <property type="evidence" value="ECO:0007669"/>
    <property type="project" value="InterPro"/>
</dbReference>
<dbReference type="OMA" id="WWASQHA"/>
<name>A0A5M3MJJ0_CONPW</name>
<protein>
    <recommendedName>
        <fullName evidence="4">Endoplasmic reticulum-based factor for assembly of V-ATPase</fullName>
    </recommendedName>
</protein>
<dbReference type="AlphaFoldDB" id="A0A5M3MJJ0"/>
<dbReference type="RefSeq" id="XP_007770415.1">
    <property type="nucleotide sequence ID" value="XM_007772225.1"/>
</dbReference>
<dbReference type="Proteomes" id="UP000053558">
    <property type="component" value="Unassembled WGS sequence"/>
</dbReference>
<dbReference type="OrthoDB" id="3193718at2759"/>
<accession>A0A5M3MJJ0</accession>
<dbReference type="EMBL" id="JH711581">
    <property type="protein sequence ID" value="EIW79216.1"/>
    <property type="molecule type" value="Genomic_DNA"/>
</dbReference>
<feature type="transmembrane region" description="Helical" evidence="1">
    <location>
        <begin position="152"/>
        <end position="173"/>
    </location>
</feature>
<feature type="transmembrane region" description="Helical" evidence="1">
    <location>
        <begin position="119"/>
        <end position="140"/>
    </location>
</feature>
<reference evidence="3" key="1">
    <citation type="journal article" date="2012" name="Science">
        <title>The Paleozoic origin of enzymatic lignin decomposition reconstructed from 31 fungal genomes.</title>
        <authorList>
            <person name="Floudas D."/>
            <person name="Binder M."/>
            <person name="Riley R."/>
            <person name="Barry K."/>
            <person name="Blanchette R.A."/>
            <person name="Henrissat B."/>
            <person name="Martinez A.T."/>
            <person name="Otillar R."/>
            <person name="Spatafora J.W."/>
            <person name="Yadav J.S."/>
            <person name="Aerts A."/>
            <person name="Benoit I."/>
            <person name="Boyd A."/>
            <person name="Carlson A."/>
            <person name="Copeland A."/>
            <person name="Coutinho P.M."/>
            <person name="de Vries R.P."/>
            <person name="Ferreira P."/>
            <person name="Findley K."/>
            <person name="Foster B."/>
            <person name="Gaskell J."/>
            <person name="Glotzer D."/>
            <person name="Gorecki P."/>
            <person name="Heitman J."/>
            <person name="Hesse C."/>
            <person name="Hori C."/>
            <person name="Igarashi K."/>
            <person name="Jurgens J.A."/>
            <person name="Kallen N."/>
            <person name="Kersten P."/>
            <person name="Kohler A."/>
            <person name="Kuees U."/>
            <person name="Kumar T.K.A."/>
            <person name="Kuo A."/>
            <person name="LaButti K."/>
            <person name="Larrondo L.F."/>
            <person name="Lindquist E."/>
            <person name="Ling A."/>
            <person name="Lombard V."/>
            <person name="Lucas S."/>
            <person name="Lundell T."/>
            <person name="Martin R."/>
            <person name="McLaughlin D.J."/>
            <person name="Morgenstern I."/>
            <person name="Morin E."/>
            <person name="Murat C."/>
            <person name="Nagy L.G."/>
            <person name="Nolan M."/>
            <person name="Ohm R.A."/>
            <person name="Patyshakuliyeva A."/>
            <person name="Rokas A."/>
            <person name="Ruiz-Duenas F.J."/>
            <person name="Sabat G."/>
            <person name="Salamov A."/>
            <person name="Samejima M."/>
            <person name="Schmutz J."/>
            <person name="Slot J.C."/>
            <person name="St John F."/>
            <person name="Stenlid J."/>
            <person name="Sun H."/>
            <person name="Sun S."/>
            <person name="Syed K."/>
            <person name="Tsang A."/>
            <person name="Wiebenga A."/>
            <person name="Young D."/>
            <person name="Pisabarro A."/>
            <person name="Eastwood D.C."/>
            <person name="Martin F."/>
            <person name="Cullen D."/>
            <person name="Grigoriev I.V."/>
            <person name="Hibbett D.S."/>
        </authorList>
    </citation>
    <scope>NUCLEOTIDE SEQUENCE [LARGE SCALE GENOMIC DNA]</scope>
    <source>
        <strain evidence="3">RWD-64-598 SS2</strain>
    </source>
</reference>
<evidence type="ECO:0000313" key="3">
    <source>
        <dbReference type="Proteomes" id="UP000053558"/>
    </source>
</evidence>
<evidence type="ECO:0000256" key="1">
    <source>
        <dbReference type="SAM" id="Phobius"/>
    </source>
</evidence>
<dbReference type="GeneID" id="19206911"/>
<comment type="caution">
    <text evidence="2">The sequence shown here is derived from an EMBL/GenBank/DDBJ whole genome shotgun (WGS) entry which is preliminary data.</text>
</comment>
<proteinExistence type="predicted"/>
<evidence type="ECO:0008006" key="4">
    <source>
        <dbReference type="Google" id="ProtNLM"/>
    </source>
</evidence>
<dbReference type="Pfam" id="PF11712">
    <property type="entry name" value="Vma12"/>
    <property type="match status" value="1"/>
</dbReference>
<dbReference type="KEGG" id="cput:CONPUDRAFT_42028"/>
<evidence type="ECO:0000313" key="2">
    <source>
        <dbReference type="EMBL" id="EIW79216.1"/>
    </source>
</evidence>
<keyword evidence="3" id="KW-1185">Reference proteome</keyword>